<feature type="non-terminal residue" evidence="2">
    <location>
        <position position="306"/>
    </location>
</feature>
<dbReference type="EMBL" id="CADCUW010000332">
    <property type="protein sequence ID" value="CAA9423435.1"/>
    <property type="molecule type" value="Genomic_DNA"/>
</dbReference>
<feature type="compositionally biased region" description="Low complexity" evidence="1">
    <location>
        <begin position="161"/>
        <end position="179"/>
    </location>
</feature>
<name>A0A6J4PTX9_9ACTN</name>
<accession>A0A6J4PTX9</accession>
<protein>
    <submittedName>
        <fullName evidence="2">Uncharacterized protein</fullName>
    </submittedName>
</protein>
<feature type="region of interest" description="Disordered" evidence="1">
    <location>
        <begin position="1"/>
        <end position="85"/>
    </location>
</feature>
<feature type="compositionally biased region" description="Basic residues" evidence="1">
    <location>
        <begin position="1"/>
        <end position="10"/>
    </location>
</feature>
<reference evidence="2" key="1">
    <citation type="submission" date="2020-02" db="EMBL/GenBank/DDBJ databases">
        <authorList>
            <person name="Meier V. D."/>
        </authorList>
    </citation>
    <scope>NUCLEOTIDE SEQUENCE</scope>
    <source>
        <strain evidence="2">AVDCRST_MAG01</strain>
    </source>
</reference>
<feature type="compositionally biased region" description="Basic residues" evidence="1">
    <location>
        <begin position="69"/>
        <end position="85"/>
    </location>
</feature>
<feature type="compositionally biased region" description="Basic and acidic residues" evidence="1">
    <location>
        <begin position="231"/>
        <end position="246"/>
    </location>
</feature>
<proteinExistence type="predicted"/>
<evidence type="ECO:0000313" key="2">
    <source>
        <dbReference type="EMBL" id="CAA9423435.1"/>
    </source>
</evidence>
<feature type="compositionally biased region" description="Basic and acidic residues" evidence="1">
    <location>
        <begin position="203"/>
        <end position="220"/>
    </location>
</feature>
<feature type="non-terminal residue" evidence="2">
    <location>
        <position position="1"/>
    </location>
</feature>
<gene>
    <name evidence="2" type="ORF">AVDCRST_MAG01-01-2432</name>
</gene>
<organism evidence="2">
    <name type="scientific">uncultured Rubrobacteraceae bacterium</name>
    <dbReference type="NCBI Taxonomy" id="349277"/>
    <lineage>
        <taxon>Bacteria</taxon>
        <taxon>Bacillati</taxon>
        <taxon>Actinomycetota</taxon>
        <taxon>Rubrobacteria</taxon>
        <taxon>Rubrobacterales</taxon>
        <taxon>Rubrobacteraceae</taxon>
        <taxon>environmental samples</taxon>
    </lineage>
</organism>
<dbReference type="AlphaFoldDB" id="A0A6J4PTX9"/>
<evidence type="ECO:0000256" key="1">
    <source>
        <dbReference type="SAM" id="MobiDB-lite"/>
    </source>
</evidence>
<feature type="region of interest" description="Disordered" evidence="1">
    <location>
        <begin position="161"/>
        <end position="246"/>
    </location>
</feature>
<sequence>AGGKNRRRPGRTAQRAARPGRRQTSPLRRAGDGAFEAVVGAHNELHARGGGPGIGRGRRPRLGGGASHRPLRSRLRRRGWPRRPGRARTEGLLRRVRAGTGVGPGGAQPARAWGGLRGRDLLPGAGRSPDARPDGAPCGVHGRGLLLGLDPGLRVAHGLQPAAPAGPGRPRVAPQGAPGLRALGRDDHRRAIPRSGRTRRGVRRGEVWGRPARTVDEGALRGRARSGASGHEGRPGRKRLQRDPRLHIRGLGGPAVWLRTPRVAGLRRLLHGLPAGAGVPRAHGALGGGGLLRPLGGDRRGVALLL</sequence>